<dbReference type="AlphaFoldDB" id="A0A7C7D6B0"/>
<dbReference type="Gene3D" id="1.20.1500.10">
    <property type="entry name" value="YheA/YmcA-like"/>
    <property type="match status" value="1"/>
</dbReference>
<proteinExistence type="predicted"/>
<dbReference type="EMBL" id="DUTF01000248">
    <property type="protein sequence ID" value="HHY27312.1"/>
    <property type="molecule type" value="Genomic_DNA"/>
</dbReference>
<accession>A0A7C7D6B0</accession>
<protein>
    <submittedName>
        <fullName evidence="2">YlbF family regulator</fullName>
    </submittedName>
</protein>
<reference evidence="2 3" key="1">
    <citation type="journal article" date="2020" name="Biotechnol. Biofuels">
        <title>New insights from the biogas microbiome by comprehensive genome-resolved metagenomics of nearly 1600 species originating from multiple anaerobic digesters.</title>
        <authorList>
            <person name="Campanaro S."/>
            <person name="Treu L."/>
            <person name="Rodriguez-R L.M."/>
            <person name="Kovalovszki A."/>
            <person name="Ziels R.M."/>
            <person name="Maus I."/>
            <person name="Zhu X."/>
            <person name="Kougias P.G."/>
            <person name="Basile A."/>
            <person name="Luo G."/>
            <person name="Schluter A."/>
            <person name="Konstantinidis K.T."/>
            <person name="Angelidaki I."/>
        </authorList>
    </citation>
    <scope>NUCLEOTIDE SEQUENCE [LARGE SCALE GENOMIC DNA]</scope>
    <source>
        <strain evidence="2">AS05jafATM_4</strain>
    </source>
</reference>
<organism evidence="2 3">
    <name type="scientific">Desulfitobacterium dehalogenans</name>
    <dbReference type="NCBI Taxonomy" id="36854"/>
    <lineage>
        <taxon>Bacteria</taxon>
        <taxon>Bacillati</taxon>
        <taxon>Bacillota</taxon>
        <taxon>Clostridia</taxon>
        <taxon>Eubacteriales</taxon>
        <taxon>Desulfitobacteriaceae</taxon>
        <taxon>Desulfitobacterium</taxon>
    </lineage>
</organism>
<gene>
    <name evidence="2" type="ORF">GX523_11345</name>
</gene>
<feature type="compositionally biased region" description="Low complexity" evidence="1">
    <location>
        <begin position="150"/>
        <end position="168"/>
    </location>
</feature>
<dbReference type="SUPFAM" id="SSF158622">
    <property type="entry name" value="YheA/YmcA-like"/>
    <property type="match status" value="1"/>
</dbReference>
<sequence>MSYIDKARELGEALKQTPEVQAILAAEAAIKADPEANEAFIQYQEKESQIVTTQMISKVIPEKDALALIDLKVRLMNKHSLIRTYFQAQQSFERVMAMVNLTITTSIHGMPSADQLPLPDEIKNMAQKVLESIGGGKQSKTLEFPKDMKLPPGLKLPSGLKIPGLSEE</sequence>
<dbReference type="InterPro" id="IPR023378">
    <property type="entry name" value="YheA/YmcA-like_dom_sf"/>
</dbReference>
<evidence type="ECO:0000313" key="3">
    <source>
        <dbReference type="Proteomes" id="UP000553059"/>
    </source>
</evidence>
<dbReference type="InterPro" id="IPR010368">
    <property type="entry name" value="Com_YlbF"/>
</dbReference>
<comment type="caution">
    <text evidence="2">The sequence shown here is derived from an EMBL/GenBank/DDBJ whole genome shotgun (WGS) entry which is preliminary data.</text>
</comment>
<dbReference type="Pfam" id="PF06133">
    <property type="entry name" value="Com_YlbF"/>
    <property type="match status" value="1"/>
</dbReference>
<dbReference type="Proteomes" id="UP000553059">
    <property type="component" value="Unassembled WGS sequence"/>
</dbReference>
<evidence type="ECO:0000313" key="2">
    <source>
        <dbReference type="EMBL" id="HHY27312.1"/>
    </source>
</evidence>
<evidence type="ECO:0000256" key="1">
    <source>
        <dbReference type="SAM" id="MobiDB-lite"/>
    </source>
</evidence>
<name>A0A7C7D6B0_9FIRM</name>
<feature type="region of interest" description="Disordered" evidence="1">
    <location>
        <begin position="137"/>
        <end position="168"/>
    </location>
</feature>